<dbReference type="Proteomes" id="UP000663842">
    <property type="component" value="Unassembled WGS sequence"/>
</dbReference>
<keyword evidence="2" id="KW-0812">Transmembrane</keyword>
<keyword evidence="2" id="KW-0472">Membrane</keyword>
<accession>A0A820CXK4</accession>
<sequence>MDLVWLTLLALLMPINGQQSDDGNLTSGSYLARDNETSSLYEQFHRGRCPERYYQSGGECLYFAVIDEDWPEYCEDNSYSNSTCLEAALKGKNNICLRKIPCNDTYLRVACEFTLRGSSELTSSKFHHCIKPKVADPSSTSIPWWIWLLLVIGGILLLLFAIITIVLLILLLKSKKNSTDPVVKKDPALKPLLDSNPAAKSV</sequence>
<protein>
    <submittedName>
        <fullName evidence="4">Uncharacterized protein</fullName>
    </submittedName>
</protein>
<gene>
    <name evidence="4" type="ORF">UXM345_LOCUS29532</name>
</gene>
<dbReference type="EMBL" id="CAJOBF010007299">
    <property type="protein sequence ID" value="CAF4229025.1"/>
    <property type="molecule type" value="Genomic_DNA"/>
</dbReference>
<keyword evidence="3" id="KW-0732">Signal</keyword>
<organism evidence="4 5">
    <name type="scientific">Rotaria magnacalcarata</name>
    <dbReference type="NCBI Taxonomy" id="392030"/>
    <lineage>
        <taxon>Eukaryota</taxon>
        <taxon>Metazoa</taxon>
        <taxon>Spiralia</taxon>
        <taxon>Gnathifera</taxon>
        <taxon>Rotifera</taxon>
        <taxon>Eurotatoria</taxon>
        <taxon>Bdelloidea</taxon>
        <taxon>Philodinida</taxon>
        <taxon>Philodinidae</taxon>
        <taxon>Rotaria</taxon>
    </lineage>
</organism>
<dbReference type="AlphaFoldDB" id="A0A820CXK4"/>
<evidence type="ECO:0000313" key="4">
    <source>
        <dbReference type="EMBL" id="CAF4229025.1"/>
    </source>
</evidence>
<evidence type="ECO:0000313" key="5">
    <source>
        <dbReference type="Proteomes" id="UP000663842"/>
    </source>
</evidence>
<evidence type="ECO:0000256" key="3">
    <source>
        <dbReference type="SAM" id="SignalP"/>
    </source>
</evidence>
<comment type="caution">
    <text evidence="4">The sequence shown here is derived from an EMBL/GenBank/DDBJ whole genome shotgun (WGS) entry which is preliminary data.</text>
</comment>
<proteinExistence type="predicted"/>
<keyword evidence="2" id="KW-1133">Transmembrane helix</keyword>
<reference evidence="4" key="1">
    <citation type="submission" date="2021-02" db="EMBL/GenBank/DDBJ databases">
        <authorList>
            <person name="Nowell W R."/>
        </authorList>
    </citation>
    <scope>NUCLEOTIDE SEQUENCE</scope>
</reference>
<feature type="region of interest" description="Disordered" evidence="1">
    <location>
        <begin position="179"/>
        <end position="202"/>
    </location>
</feature>
<evidence type="ECO:0000256" key="2">
    <source>
        <dbReference type="SAM" id="Phobius"/>
    </source>
</evidence>
<name>A0A820CXK4_9BILA</name>
<evidence type="ECO:0000256" key="1">
    <source>
        <dbReference type="SAM" id="MobiDB-lite"/>
    </source>
</evidence>
<feature type="chain" id="PRO_5032532418" evidence="3">
    <location>
        <begin position="18"/>
        <end position="202"/>
    </location>
</feature>
<feature type="transmembrane region" description="Helical" evidence="2">
    <location>
        <begin position="144"/>
        <end position="172"/>
    </location>
</feature>
<feature type="signal peptide" evidence="3">
    <location>
        <begin position="1"/>
        <end position="17"/>
    </location>
</feature>